<evidence type="ECO:0000256" key="1">
    <source>
        <dbReference type="SAM" id="Coils"/>
    </source>
</evidence>
<name>A0A429K567_ACIPI</name>
<evidence type="ECO:0000313" key="3">
    <source>
        <dbReference type="Proteomes" id="UP000271320"/>
    </source>
</evidence>
<dbReference type="InterPro" id="IPR027417">
    <property type="entry name" value="P-loop_NTPase"/>
</dbReference>
<reference evidence="2 3" key="1">
    <citation type="submission" date="2018-10" db="EMBL/GenBank/DDBJ databases">
        <title>GWAS and RNA-Seq identify cryptic mechanisms of antimicrobial resistance in Acinetobacter baumannii.</title>
        <authorList>
            <person name="Sahl J.W."/>
        </authorList>
    </citation>
    <scope>NUCLEOTIDE SEQUENCE [LARGE SCALE GENOMIC DNA]</scope>
    <source>
        <strain evidence="2 3">TG41884</strain>
    </source>
</reference>
<dbReference type="EMBL" id="RFEW01000007">
    <property type="protein sequence ID" value="RSO59172.1"/>
    <property type="molecule type" value="Genomic_DNA"/>
</dbReference>
<comment type="caution">
    <text evidence="2">The sequence shown here is derived from an EMBL/GenBank/DDBJ whole genome shotgun (WGS) entry which is preliminary data.</text>
</comment>
<sequence>MQILKLIISKNGEELREIPFKKGLNLVINKSVKSANTGNGVGKTTLSKIVDCLFLGKVEQIYKDYEFGTENIEILDFLNNNEILATLFYIDQKKEIQCISRILKNDKESYFINNIPTSKTNYEKFIKSEFFNIDSKKPTLRSIISKFIRNDTHKMLHTVKFQDSHTNGALFSEIFLYLFGFSNTQLLSEKKDASNLLNKRSKNLTSVNYLIKEQNPKSNLTDLYSQSKAIEEQIVTFSYDQDSSNPLNELTELQVRENNYNTDILHIKRKIDNIEKTILILNEHPKNQLLGELNDIYQYAGITLENALRDLSEVIDFHNNLLDKKQKFIGKELPLLRNRLITLNESIQKIQSTKNALMRELTSNENLELLSKKIKDLSQLRTEIGKLEGLIEQQIKAENDKNQAEVKLHQLSIEVAKNFDTVEYFIKKLNFEFSNNYYFLYHEKISLEYEYDEKKGILKLFINNNANPEGGKKKAEVISFDLAYITTLNALNIHRPNFIFHDSIEDIDKNQIKKIFELAQEIEGYEIISMLADKIDNDTLAKYKDCIILELSEDEKFFKI</sequence>
<gene>
    <name evidence="2" type="ORF">EA752_10415</name>
</gene>
<keyword evidence="1" id="KW-0175">Coiled coil</keyword>
<dbReference type="Proteomes" id="UP000271320">
    <property type="component" value="Unassembled WGS sequence"/>
</dbReference>
<dbReference type="RefSeq" id="WP_017386308.1">
    <property type="nucleotide sequence ID" value="NZ_BKDB01000048.1"/>
</dbReference>
<accession>A0A429K567</accession>
<proteinExistence type="predicted"/>
<evidence type="ECO:0000313" key="2">
    <source>
        <dbReference type="EMBL" id="RSO59172.1"/>
    </source>
</evidence>
<dbReference type="Gene3D" id="3.40.50.300">
    <property type="entry name" value="P-loop containing nucleotide triphosphate hydrolases"/>
    <property type="match status" value="1"/>
</dbReference>
<feature type="coiled-coil region" evidence="1">
    <location>
        <begin position="340"/>
        <end position="414"/>
    </location>
</feature>
<organism evidence="2 3">
    <name type="scientific">Acinetobacter pittii</name>
    <name type="common">Acinetobacter genomosp. 3</name>
    <dbReference type="NCBI Taxonomy" id="48296"/>
    <lineage>
        <taxon>Bacteria</taxon>
        <taxon>Pseudomonadati</taxon>
        <taxon>Pseudomonadota</taxon>
        <taxon>Gammaproteobacteria</taxon>
        <taxon>Moraxellales</taxon>
        <taxon>Moraxellaceae</taxon>
        <taxon>Acinetobacter</taxon>
        <taxon>Acinetobacter calcoaceticus/baumannii complex</taxon>
    </lineage>
</organism>
<protein>
    <submittedName>
        <fullName evidence="2">DUF2326 domain-containing protein</fullName>
    </submittedName>
</protein>
<dbReference type="AlphaFoldDB" id="A0A429K567"/>